<comment type="caution">
    <text evidence="3">The sequence shown here is derived from an EMBL/GenBank/DDBJ whole genome shotgun (WGS) entry which is preliminary data.</text>
</comment>
<proteinExistence type="predicted"/>
<dbReference type="EMBL" id="CAJEWN010000024">
    <property type="protein sequence ID" value="CAD2140010.1"/>
    <property type="molecule type" value="Genomic_DNA"/>
</dbReference>
<keyword evidence="2" id="KW-0732">Signal</keyword>
<evidence type="ECO:0000313" key="4">
    <source>
        <dbReference type="Proteomes" id="UP000580250"/>
    </source>
</evidence>
<feature type="region of interest" description="Disordered" evidence="1">
    <location>
        <begin position="49"/>
        <end position="73"/>
    </location>
</feature>
<dbReference type="AlphaFoldDB" id="A0A6V7TZ56"/>
<evidence type="ECO:0000256" key="2">
    <source>
        <dbReference type="SAM" id="SignalP"/>
    </source>
</evidence>
<feature type="compositionally biased region" description="Basic and acidic residues" evidence="1">
    <location>
        <begin position="59"/>
        <end position="68"/>
    </location>
</feature>
<name>A0A6V7TZ56_MELEN</name>
<gene>
    <name evidence="3" type="ORF">MENT_LOCUS6373</name>
</gene>
<dbReference type="Proteomes" id="UP000580250">
    <property type="component" value="Unassembled WGS sequence"/>
</dbReference>
<protein>
    <submittedName>
        <fullName evidence="3">Uncharacterized protein</fullName>
    </submittedName>
</protein>
<evidence type="ECO:0000256" key="1">
    <source>
        <dbReference type="SAM" id="MobiDB-lite"/>
    </source>
</evidence>
<sequence>MFTKLIFVILLLQLILKKENKLADAQWQLNVDKSASTVSWDRILHLTKSPHPCHNNNPENKRKSEKKGTARPPIEFIQVGI</sequence>
<reference evidence="3 4" key="1">
    <citation type="submission" date="2020-08" db="EMBL/GenBank/DDBJ databases">
        <authorList>
            <person name="Koutsovoulos G."/>
            <person name="Danchin GJ E."/>
        </authorList>
    </citation>
    <scope>NUCLEOTIDE SEQUENCE [LARGE SCALE GENOMIC DNA]</scope>
</reference>
<accession>A0A6V7TZ56</accession>
<organism evidence="3 4">
    <name type="scientific">Meloidogyne enterolobii</name>
    <name type="common">Root-knot nematode worm</name>
    <name type="synonym">Meloidogyne mayaguensis</name>
    <dbReference type="NCBI Taxonomy" id="390850"/>
    <lineage>
        <taxon>Eukaryota</taxon>
        <taxon>Metazoa</taxon>
        <taxon>Ecdysozoa</taxon>
        <taxon>Nematoda</taxon>
        <taxon>Chromadorea</taxon>
        <taxon>Rhabditida</taxon>
        <taxon>Tylenchina</taxon>
        <taxon>Tylenchomorpha</taxon>
        <taxon>Tylenchoidea</taxon>
        <taxon>Meloidogynidae</taxon>
        <taxon>Meloidogyninae</taxon>
        <taxon>Meloidogyne</taxon>
    </lineage>
</organism>
<feature type="signal peptide" evidence="2">
    <location>
        <begin position="1"/>
        <end position="17"/>
    </location>
</feature>
<feature type="chain" id="PRO_5027943070" evidence="2">
    <location>
        <begin position="18"/>
        <end position="81"/>
    </location>
</feature>
<evidence type="ECO:0000313" key="3">
    <source>
        <dbReference type="EMBL" id="CAD2140010.1"/>
    </source>
</evidence>